<keyword evidence="1" id="KW-1133">Transmembrane helix</keyword>
<reference evidence="2 3" key="1">
    <citation type="journal article" date="2016" name="Nat. Commun.">
        <title>Thousands of microbial genomes shed light on interconnected biogeochemical processes in an aquifer system.</title>
        <authorList>
            <person name="Anantharaman K."/>
            <person name="Brown C.T."/>
            <person name="Hug L.A."/>
            <person name="Sharon I."/>
            <person name="Castelle C.J."/>
            <person name="Probst A.J."/>
            <person name="Thomas B.C."/>
            <person name="Singh A."/>
            <person name="Wilkins M.J."/>
            <person name="Karaoz U."/>
            <person name="Brodie E.L."/>
            <person name="Williams K.H."/>
            <person name="Hubbard S.S."/>
            <person name="Banfield J.F."/>
        </authorList>
    </citation>
    <scope>NUCLEOTIDE SEQUENCE [LARGE SCALE GENOMIC DNA]</scope>
</reference>
<dbReference type="AlphaFoldDB" id="A0A1F4PP58"/>
<evidence type="ECO:0008006" key="4">
    <source>
        <dbReference type="Google" id="ProtNLM"/>
    </source>
</evidence>
<dbReference type="STRING" id="1798539.A2994_02340"/>
<keyword evidence="1" id="KW-0812">Transmembrane</keyword>
<feature type="transmembrane region" description="Helical" evidence="1">
    <location>
        <begin position="12"/>
        <end position="32"/>
    </location>
</feature>
<proteinExistence type="predicted"/>
<name>A0A1F4PP58_UNCK3</name>
<evidence type="ECO:0000313" key="3">
    <source>
        <dbReference type="Proteomes" id="UP000179010"/>
    </source>
</evidence>
<sequence length="564" mass="61139">MRQQIQKFIWKLLERELITILAVSFIGLAIVFTKADSANTTLNFSIIPAGGTVTVTDPNGGESWTIGTSYNITWDSAGEVVDVKIELQRTVGGSWETITASTTSDGSHPWTVTSPAATTAKIKITEVGDDTVTDQSDAVFTIAAASTGGGGHRPGSGVATAPMIDLVTPRDFSNNSAVTLTIKGSYLEFGAKVYLGAQELSVPTNLGYEMRATVPLRFSAGQYQLKVINPTGATGIYGTLITVTDNPYEGVVVDQSTSPINLLPGEKSEAWVKVKNLSNYTWVGDGNNQIQLRAPGDRASLFYDPASWLLNYQAARMEESSVAYGQTGTFRFYIKAPAKVGDYTDSFSLVIENIKWLNLPAISWRVVVKSAVRPPTTGGIEYYADRLIKQSPNLNRIELAPGQEATLWADFENTGLITWTADGNHPVRIGTEKKRDRTSRFRGKNWVLKDRPSNVESTTPPGGVGRFTINIKAPSRVGTYKEYFGLVAEHKTWITGDLVSWEIVVKKPAKKSAIVKAPSTGGAPTWTPSNQAVLFVDGTEKLFSQIAQGVSDLWGSITKLFAGF</sequence>
<dbReference type="EMBL" id="METE01000004">
    <property type="protein sequence ID" value="OGB85434.1"/>
    <property type="molecule type" value="Genomic_DNA"/>
</dbReference>
<keyword evidence="1" id="KW-0472">Membrane</keyword>
<evidence type="ECO:0000256" key="1">
    <source>
        <dbReference type="SAM" id="Phobius"/>
    </source>
</evidence>
<dbReference type="Proteomes" id="UP000179010">
    <property type="component" value="Unassembled WGS sequence"/>
</dbReference>
<dbReference type="InterPro" id="IPR013783">
    <property type="entry name" value="Ig-like_fold"/>
</dbReference>
<protein>
    <recommendedName>
        <fullName evidence="4">Next to BRCA1 central domain-containing protein</fullName>
    </recommendedName>
</protein>
<evidence type="ECO:0000313" key="2">
    <source>
        <dbReference type="EMBL" id="OGB85434.1"/>
    </source>
</evidence>
<dbReference type="Gene3D" id="2.60.40.10">
    <property type="entry name" value="Immunoglobulins"/>
    <property type="match status" value="3"/>
</dbReference>
<gene>
    <name evidence="2" type="ORF">A2994_02340</name>
</gene>
<organism evidence="2 3">
    <name type="scientific">candidate division Kazan bacterium RIFCSPLOWO2_01_FULL_48_13</name>
    <dbReference type="NCBI Taxonomy" id="1798539"/>
    <lineage>
        <taxon>Bacteria</taxon>
        <taxon>Bacteria division Kazan-3B-28</taxon>
    </lineage>
</organism>
<accession>A0A1F4PP58</accession>
<comment type="caution">
    <text evidence="2">The sequence shown here is derived from an EMBL/GenBank/DDBJ whole genome shotgun (WGS) entry which is preliminary data.</text>
</comment>